<organism evidence="2 3">
    <name type="scientific">Cylindrobasidium torrendii FP15055 ss-10</name>
    <dbReference type="NCBI Taxonomy" id="1314674"/>
    <lineage>
        <taxon>Eukaryota</taxon>
        <taxon>Fungi</taxon>
        <taxon>Dikarya</taxon>
        <taxon>Basidiomycota</taxon>
        <taxon>Agaricomycotina</taxon>
        <taxon>Agaricomycetes</taxon>
        <taxon>Agaricomycetidae</taxon>
        <taxon>Agaricales</taxon>
        <taxon>Marasmiineae</taxon>
        <taxon>Physalacriaceae</taxon>
        <taxon>Cylindrobasidium</taxon>
    </lineage>
</organism>
<gene>
    <name evidence="2" type="ORF">CYLTODRAFT_208875</name>
</gene>
<dbReference type="EMBL" id="KN880476">
    <property type="protein sequence ID" value="KIY69919.1"/>
    <property type="molecule type" value="Genomic_DNA"/>
</dbReference>
<feature type="compositionally biased region" description="Basic residues" evidence="1">
    <location>
        <begin position="271"/>
        <end position="288"/>
    </location>
</feature>
<name>A0A0D7BIL6_9AGAR</name>
<protein>
    <submittedName>
        <fullName evidence="2">Uncharacterized protein</fullName>
    </submittedName>
</protein>
<accession>A0A0D7BIL6</accession>
<reference evidence="2 3" key="1">
    <citation type="journal article" date="2015" name="Fungal Genet. Biol.">
        <title>Evolution of novel wood decay mechanisms in Agaricales revealed by the genome sequences of Fistulina hepatica and Cylindrobasidium torrendii.</title>
        <authorList>
            <person name="Floudas D."/>
            <person name="Held B.W."/>
            <person name="Riley R."/>
            <person name="Nagy L.G."/>
            <person name="Koehler G."/>
            <person name="Ransdell A.S."/>
            <person name="Younus H."/>
            <person name="Chow J."/>
            <person name="Chiniquy J."/>
            <person name="Lipzen A."/>
            <person name="Tritt A."/>
            <person name="Sun H."/>
            <person name="Haridas S."/>
            <person name="LaButti K."/>
            <person name="Ohm R.A."/>
            <person name="Kues U."/>
            <person name="Blanchette R.A."/>
            <person name="Grigoriev I.V."/>
            <person name="Minto R.E."/>
            <person name="Hibbett D.S."/>
        </authorList>
    </citation>
    <scope>NUCLEOTIDE SEQUENCE [LARGE SCALE GENOMIC DNA]</scope>
    <source>
        <strain evidence="2 3">FP15055 ss-10</strain>
    </source>
</reference>
<dbReference type="STRING" id="1314674.A0A0D7BIL6"/>
<dbReference type="AlphaFoldDB" id="A0A0D7BIL6"/>
<feature type="region of interest" description="Disordered" evidence="1">
    <location>
        <begin position="1"/>
        <end position="21"/>
    </location>
</feature>
<sequence>MDTSLTSRRHRRRRLQNAAPHQNARQRPICCRTCHWSSSLKCVATSFIDLVHLSTACKAFYTVLIQDEHTALGLWERARAQEFQAVPKPPKDVSEIQWALFIYGTDCQKCGDDRHASKGKLNVTPIFSFGRRLCKNCFKSHLIRGPDHPTAFRQNLPYANTCILEFLMPSDRTLTGLPAFSSPSWSGDVYVQTGYYWRPDITKMSRLVAEKFPAVYFSECTPSEDQEYVTWATTRRAEVQEAIRWSRECCDWYGDMLKHYKEEKAQEKAAGKVKQKAKNAKARRKPRKSQFEGSSSEEEDDEDTDDMEMLAID</sequence>
<keyword evidence="3" id="KW-1185">Reference proteome</keyword>
<evidence type="ECO:0000313" key="3">
    <source>
        <dbReference type="Proteomes" id="UP000054007"/>
    </source>
</evidence>
<evidence type="ECO:0000313" key="2">
    <source>
        <dbReference type="EMBL" id="KIY69919.1"/>
    </source>
</evidence>
<feature type="region of interest" description="Disordered" evidence="1">
    <location>
        <begin position="265"/>
        <end position="313"/>
    </location>
</feature>
<dbReference type="OrthoDB" id="2322499at2759"/>
<feature type="compositionally biased region" description="Acidic residues" evidence="1">
    <location>
        <begin position="295"/>
        <end position="313"/>
    </location>
</feature>
<dbReference type="Proteomes" id="UP000054007">
    <property type="component" value="Unassembled WGS sequence"/>
</dbReference>
<evidence type="ECO:0000256" key="1">
    <source>
        <dbReference type="SAM" id="MobiDB-lite"/>
    </source>
</evidence>
<proteinExistence type="predicted"/>